<dbReference type="Proteomes" id="UP000789901">
    <property type="component" value="Unassembled WGS sequence"/>
</dbReference>
<reference evidence="1 2" key="1">
    <citation type="submission" date="2021-06" db="EMBL/GenBank/DDBJ databases">
        <authorList>
            <person name="Kallberg Y."/>
            <person name="Tangrot J."/>
            <person name="Rosling A."/>
        </authorList>
    </citation>
    <scope>NUCLEOTIDE SEQUENCE [LARGE SCALE GENOMIC DNA]</scope>
    <source>
        <strain evidence="1 2">120-4 pot B 10/14</strain>
    </source>
</reference>
<dbReference type="EMBL" id="CAJVQB010059859">
    <property type="protein sequence ID" value="CAG8839163.1"/>
    <property type="molecule type" value="Genomic_DNA"/>
</dbReference>
<organism evidence="1 2">
    <name type="scientific">Gigaspora margarita</name>
    <dbReference type="NCBI Taxonomy" id="4874"/>
    <lineage>
        <taxon>Eukaryota</taxon>
        <taxon>Fungi</taxon>
        <taxon>Fungi incertae sedis</taxon>
        <taxon>Mucoromycota</taxon>
        <taxon>Glomeromycotina</taxon>
        <taxon>Glomeromycetes</taxon>
        <taxon>Diversisporales</taxon>
        <taxon>Gigasporaceae</taxon>
        <taxon>Gigaspora</taxon>
    </lineage>
</organism>
<sequence length="101" mass="12298">LQDMFTNDDNYLKHTQKFNIKHKELLKNEENYMELENINLEEKTIKLISIAYNLKQLLFHLKEKVFLLKPETPNQDKINGKNILQELKEEILKYYQEIFLN</sequence>
<gene>
    <name evidence="1" type="ORF">GMARGA_LOCUS34322</name>
</gene>
<proteinExistence type="predicted"/>
<comment type="caution">
    <text evidence="1">The sequence shown here is derived from an EMBL/GenBank/DDBJ whole genome shotgun (WGS) entry which is preliminary data.</text>
</comment>
<feature type="non-terminal residue" evidence="1">
    <location>
        <position position="1"/>
    </location>
</feature>
<keyword evidence="2" id="KW-1185">Reference proteome</keyword>
<protein>
    <submittedName>
        <fullName evidence="1">36147_t:CDS:1</fullName>
    </submittedName>
</protein>
<evidence type="ECO:0000313" key="1">
    <source>
        <dbReference type="EMBL" id="CAG8839163.1"/>
    </source>
</evidence>
<accession>A0ABN7WT05</accession>
<name>A0ABN7WT05_GIGMA</name>
<evidence type="ECO:0000313" key="2">
    <source>
        <dbReference type="Proteomes" id="UP000789901"/>
    </source>
</evidence>